<keyword evidence="9" id="KW-1185">Reference proteome</keyword>
<proteinExistence type="predicted"/>
<dbReference type="Gene3D" id="1.50.10.10">
    <property type="match status" value="1"/>
</dbReference>
<evidence type="ECO:0000259" key="6">
    <source>
        <dbReference type="Pfam" id="PF17389"/>
    </source>
</evidence>
<dbReference type="Gene3D" id="2.60.420.10">
    <property type="entry name" value="Maltose phosphorylase, domain 3"/>
    <property type="match status" value="1"/>
</dbReference>
<dbReference type="PANTHER" id="PTHR33307:SF6">
    <property type="entry name" value="ALPHA-RHAMNOSIDASE (EUROFUNG)-RELATED"/>
    <property type="match status" value="1"/>
</dbReference>
<evidence type="ECO:0000259" key="7">
    <source>
        <dbReference type="Pfam" id="PF17390"/>
    </source>
</evidence>
<dbReference type="Pfam" id="PF05592">
    <property type="entry name" value="Bac_rhamnosid"/>
    <property type="match status" value="1"/>
</dbReference>
<dbReference type="InterPro" id="IPR008902">
    <property type="entry name" value="Rhamnosid_concanavalin"/>
</dbReference>
<sequence>MDLHAPFIRASAQYGTFAHPIPAPYLRRSFVCDTAAEATLQIGALGFYELFLNGERITKGAFAPYISNPNDIVYYDEYHVTLREGENVVGILLGNGFTNNQGGHIWDFDKADFRTAPQVSFALSYTDSEGTVQTIVSDEQFRTAPSPIVLDDYRFGEHYDARLEIPGWNLSGFDDSAWTPALPAPMPSGEARICEADPIIVNRELTPVSIVKEGDGYRYDFGENCAGVCRLTVKGEAGQKIDMRYGEELVDGALDQKSIWFVGEWTEHDWPLVHHDIYTCKGGKEETYTPTFTYHGFRYVVVTGITEEQATPSLLTYLVMHSDLSERGSFSCSDEMANTLMTLCRRSDLANFFYFPTDCPQREKNGWTGDAALSCEHMLLTLSPETSYREWTRNICKAQADCGSIPGIVPTGGWGSKWGNGPAWDCVLVNLPYFVWRYRGDLTIAKESAASILRYLHYLTTRTDKNGLIAIGLGDWCPPARGADDYKSPLVLTDTITAKDIADKSAALFYALDMPLQQKFAEELSAKLRAAVRKRLIDRSTMTAAGNCQTSQAMALFYGIFEPGEQSAAFDRLLALIDEQDGHMDTGILGGRVLFHVLTAFGRSDLAYHMITRTDFPSYGNWVARGATSLWEDFQPEGGTLTSHNHHFWGDISSWFIQSIAGIRMNPYAEDVNEAEIRPSFIPQLNNARGAHTAPAGEIVSAWERDGDTITLHLTFPEAMSGRIRLENGWMFKDGTCEKPAVTGDYTIVPVK</sequence>
<dbReference type="GO" id="GO:0030596">
    <property type="term" value="F:alpha-L-rhamnosidase activity"/>
    <property type="evidence" value="ECO:0007669"/>
    <property type="project" value="UniProtKB-EC"/>
</dbReference>
<organism evidence="8 9">
    <name type="scientific">Merdimmobilis hominis</name>
    <dbReference type="NCBI Taxonomy" id="2897707"/>
    <lineage>
        <taxon>Bacteria</taxon>
        <taxon>Bacillati</taxon>
        <taxon>Bacillota</taxon>
        <taxon>Clostridia</taxon>
        <taxon>Eubacteriales</taxon>
        <taxon>Oscillospiraceae</taxon>
        <taxon>Merdimmobilis</taxon>
    </lineage>
</organism>
<dbReference type="Proteomes" id="UP000774750">
    <property type="component" value="Unassembled WGS sequence"/>
</dbReference>
<feature type="domain" description="Alpha-L-rhamnosidase concanavalin-like" evidence="4">
    <location>
        <begin position="219"/>
        <end position="320"/>
    </location>
</feature>
<dbReference type="InterPro" id="IPR012341">
    <property type="entry name" value="6hp_glycosidase-like_sf"/>
</dbReference>
<evidence type="ECO:0000259" key="4">
    <source>
        <dbReference type="Pfam" id="PF05592"/>
    </source>
</evidence>
<reference evidence="8" key="2">
    <citation type="journal article" date="2021" name="Sci. Rep.">
        <title>The distribution of antibiotic resistance genes in chicken gut microbiota commensals.</title>
        <authorList>
            <person name="Juricova H."/>
            <person name="Matiasovicova J."/>
            <person name="Kubasova T."/>
            <person name="Cejkova D."/>
            <person name="Rychlik I."/>
        </authorList>
    </citation>
    <scope>NUCLEOTIDE SEQUENCE</scope>
    <source>
        <strain evidence="8">An559</strain>
    </source>
</reference>
<comment type="catalytic activity">
    <reaction evidence="1">
        <text>Hydrolysis of terminal non-reducing alpha-L-rhamnose residues in alpha-L-rhamnosides.</text>
        <dbReference type="EC" id="3.2.1.40"/>
    </reaction>
</comment>
<dbReference type="InterPro" id="IPR035396">
    <property type="entry name" value="Bac_rhamnosid6H"/>
</dbReference>
<protein>
    <recommendedName>
        <fullName evidence="2">alpha-L-rhamnosidase</fullName>
        <ecNumber evidence="2">3.2.1.40</ecNumber>
    </recommendedName>
</protein>
<dbReference type="AlphaFoldDB" id="A0A939BDV4"/>
<dbReference type="InterPro" id="IPR016007">
    <property type="entry name" value="Alpha_rhamnosid"/>
</dbReference>
<dbReference type="EMBL" id="JACJKY010000005">
    <property type="protein sequence ID" value="MBM6920397.1"/>
    <property type="molecule type" value="Genomic_DNA"/>
</dbReference>
<dbReference type="EC" id="3.2.1.40" evidence="2"/>
<keyword evidence="3 8" id="KW-0378">Hydrolase</keyword>
<evidence type="ECO:0000256" key="1">
    <source>
        <dbReference type="ARBA" id="ARBA00001445"/>
    </source>
</evidence>
<dbReference type="Pfam" id="PF17390">
    <property type="entry name" value="Bac_rhamnosid_C"/>
    <property type="match status" value="1"/>
</dbReference>
<feature type="domain" description="Alpha-L-rhamnosidase six-hairpin glycosidase" evidence="6">
    <location>
        <begin position="326"/>
        <end position="660"/>
    </location>
</feature>
<evidence type="ECO:0000313" key="9">
    <source>
        <dbReference type="Proteomes" id="UP000774750"/>
    </source>
</evidence>
<dbReference type="GO" id="GO:0005975">
    <property type="term" value="P:carbohydrate metabolic process"/>
    <property type="evidence" value="ECO:0007669"/>
    <property type="project" value="InterPro"/>
</dbReference>
<dbReference type="Gene3D" id="2.60.120.260">
    <property type="entry name" value="Galactose-binding domain-like"/>
    <property type="match status" value="2"/>
</dbReference>
<dbReference type="PANTHER" id="PTHR33307">
    <property type="entry name" value="ALPHA-RHAMNOSIDASE (EUROFUNG)"/>
    <property type="match status" value="1"/>
</dbReference>
<feature type="domain" description="Alpha-L-rhamnosidase C-terminal" evidence="7">
    <location>
        <begin position="677"/>
        <end position="725"/>
    </location>
</feature>
<evidence type="ECO:0000313" key="8">
    <source>
        <dbReference type="EMBL" id="MBM6920397.1"/>
    </source>
</evidence>
<gene>
    <name evidence="8" type="ORF">H6A12_04405</name>
</gene>
<feature type="domain" description="Bacterial alpha-L-rhamnosidase N-terminal" evidence="5">
    <location>
        <begin position="35"/>
        <end position="201"/>
    </location>
</feature>
<dbReference type="SUPFAM" id="SSF48208">
    <property type="entry name" value="Six-hairpin glycosidases"/>
    <property type="match status" value="1"/>
</dbReference>
<dbReference type="InterPro" id="IPR035398">
    <property type="entry name" value="Bac_rhamnosid_C"/>
</dbReference>
<dbReference type="Pfam" id="PF08531">
    <property type="entry name" value="Bac_rhamnosid_N"/>
    <property type="match status" value="1"/>
</dbReference>
<evidence type="ECO:0000256" key="3">
    <source>
        <dbReference type="ARBA" id="ARBA00022801"/>
    </source>
</evidence>
<evidence type="ECO:0000256" key="2">
    <source>
        <dbReference type="ARBA" id="ARBA00012652"/>
    </source>
</evidence>
<reference evidence="8" key="1">
    <citation type="submission" date="2020-08" db="EMBL/GenBank/DDBJ databases">
        <authorList>
            <person name="Cejkova D."/>
            <person name="Kubasova T."/>
            <person name="Jahodarova E."/>
            <person name="Rychlik I."/>
        </authorList>
    </citation>
    <scope>NUCLEOTIDE SEQUENCE</scope>
    <source>
        <strain evidence="8">An559</strain>
    </source>
</reference>
<evidence type="ECO:0000259" key="5">
    <source>
        <dbReference type="Pfam" id="PF08531"/>
    </source>
</evidence>
<dbReference type="Pfam" id="PF17389">
    <property type="entry name" value="Bac_rhamnosid6H"/>
    <property type="match status" value="1"/>
</dbReference>
<dbReference type="InterPro" id="IPR008928">
    <property type="entry name" value="6-hairpin_glycosidase_sf"/>
</dbReference>
<dbReference type="RefSeq" id="WP_204445196.1">
    <property type="nucleotide sequence ID" value="NZ_JACJKY010000005.1"/>
</dbReference>
<dbReference type="InterPro" id="IPR013737">
    <property type="entry name" value="Bac_rhamnosid_N"/>
</dbReference>
<name>A0A939BDV4_9FIRM</name>
<comment type="caution">
    <text evidence="8">The sequence shown here is derived from an EMBL/GenBank/DDBJ whole genome shotgun (WGS) entry which is preliminary data.</text>
</comment>
<accession>A0A939BDV4</accession>